<dbReference type="GO" id="GO:0005783">
    <property type="term" value="C:endoplasmic reticulum"/>
    <property type="evidence" value="ECO:0007669"/>
    <property type="project" value="UniProtKB-SubCell"/>
</dbReference>
<feature type="compositionally biased region" description="Basic and acidic residues" evidence="5">
    <location>
        <begin position="886"/>
        <end position="899"/>
    </location>
</feature>
<organism evidence="7 8">
    <name type="scientific">Coleophoma cylindrospora</name>
    <dbReference type="NCBI Taxonomy" id="1849047"/>
    <lineage>
        <taxon>Eukaryota</taxon>
        <taxon>Fungi</taxon>
        <taxon>Dikarya</taxon>
        <taxon>Ascomycota</taxon>
        <taxon>Pezizomycotina</taxon>
        <taxon>Leotiomycetes</taxon>
        <taxon>Helotiales</taxon>
        <taxon>Dermateaceae</taxon>
        <taxon>Coleophoma</taxon>
    </lineage>
</organism>
<keyword evidence="4" id="KW-0653">Protein transport</keyword>
<evidence type="ECO:0000256" key="4">
    <source>
        <dbReference type="ARBA" id="ARBA00022927"/>
    </source>
</evidence>
<evidence type="ECO:0000256" key="3">
    <source>
        <dbReference type="ARBA" id="ARBA00022824"/>
    </source>
</evidence>
<feature type="region of interest" description="Disordered" evidence="5">
    <location>
        <begin position="886"/>
        <end position="914"/>
    </location>
</feature>
<feature type="compositionally biased region" description="Polar residues" evidence="5">
    <location>
        <begin position="837"/>
        <end position="847"/>
    </location>
</feature>
<evidence type="ECO:0000256" key="1">
    <source>
        <dbReference type="ARBA" id="ARBA00004240"/>
    </source>
</evidence>
<evidence type="ECO:0000256" key="2">
    <source>
        <dbReference type="ARBA" id="ARBA00022448"/>
    </source>
</evidence>
<dbReference type="GO" id="GO:0006890">
    <property type="term" value="P:retrograde vesicle-mediated transport, Golgi to endoplasmic reticulum"/>
    <property type="evidence" value="ECO:0007669"/>
    <property type="project" value="InterPro"/>
</dbReference>
<evidence type="ECO:0000313" key="7">
    <source>
        <dbReference type="EMBL" id="RDW71204.1"/>
    </source>
</evidence>
<dbReference type="Pfam" id="PF08314">
    <property type="entry name" value="Sec39"/>
    <property type="match status" value="1"/>
</dbReference>
<evidence type="ECO:0000313" key="8">
    <source>
        <dbReference type="Proteomes" id="UP000256645"/>
    </source>
</evidence>
<dbReference type="EMBL" id="PDLM01000008">
    <property type="protein sequence ID" value="RDW71204.1"/>
    <property type="molecule type" value="Genomic_DNA"/>
</dbReference>
<dbReference type="AlphaFoldDB" id="A0A3D8RBG5"/>
<keyword evidence="2" id="KW-0813">Transport</keyword>
<comment type="subcellular location">
    <subcellularLocation>
        <location evidence="1">Endoplasmic reticulum</location>
    </subcellularLocation>
</comment>
<dbReference type="GO" id="GO:0015031">
    <property type="term" value="P:protein transport"/>
    <property type="evidence" value="ECO:0007669"/>
    <property type="project" value="UniProtKB-KW"/>
</dbReference>
<protein>
    <recommendedName>
        <fullName evidence="6">Sec39 domain-containing protein</fullName>
    </recommendedName>
</protein>
<dbReference type="InterPro" id="IPR013244">
    <property type="entry name" value="Sec39_domain"/>
</dbReference>
<accession>A0A3D8RBG5</accession>
<dbReference type="PANTHER" id="PTHR40787:SF3">
    <property type="entry name" value="PROTEIN TRANSPORT PROTEIN SEC39"/>
    <property type="match status" value="1"/>
</dbReference>
<dbReference type="PANTHER" id="PTHR40787">
    <property type="entry name" value="SECRETED PROTEIN"/>
    <property type="match status" value="1"/>
</dbReference>
<gene>
    <name evidence="7" type="ORF">BP6252_07767</name>
</gene>
<evidence type="ECO:0000259" key="6">
    <source>
        <dbReference type="Pfam" id="PF08314"/>
    </source>
</evidence>
<dbReference type="OrthoDB" id="3434013at2759"/>
<feature type="domain" description="Sec39" evidence="6">
    <location>
        <begin position="12"/>
        <end position="820"/>
    </location>
</feature>
<proteinExistence type="predicted"/>
<comment type="caution">
    <text evidence="7">The sequence shown here is derived from an EMBL/GenBank/DDBJ whole genome shotgun (WGS) entry which is preliminary data.</text>
</comment>
<name>A0A3D8RBG5_9HELO</name>
<dbReference type="Proteomes" id="UP000256645">
    <property type="component" value="Unassembled WGS sequence"/>
</dbReference>
<reference evidence="7 8" key="1">
    <citation type="journal article" date="2018" name="IMA Fungus">
        <title>IMA Genome-F 9: Draft genome sequence of Annulohypoxylon stygium, Aspergillus mulundensis, Berkeleyomyces basicola (syn. Thielaviopsis basicola), Ceratocystis smalleyi, two Cercospora beticola strains, Coleophoma cylindrospora, Fusarium fracticaudum, Phialophora cf. hyalina, and Morchella septimelata.</title>
        <authorList>
            <person name="Wingfield B.D."/>
            <person name="Bills G.F."/>
            <person name="Dong Y."/>
            <person name="Huang W."/>
            <person name="Nel W.J."/>
            <person name="Swalarsk-Parry B.S."/>
            <person name="Vaghefi N."/>
            <person name="Wilken P.M."/>
            <person name="An Z."/>
            <person name="de Beer Z.W."/>
            <person name="De Vos L."/>
            <person name="Chen L."/>
            <person name="Duong T.A."/>
            <person name="Gao Y."/>
            <person name="Hammerbacher A."/>
            <person name="Kikkert J.R."/>
            <person name="Li Y."/>
            <person name="Li H."/>
            <person name="Li K."/>
            <person name="Li Q."/>
            <person name="Liu X."/>
            <person name="Ma X."/>
            <person name="Naidoo K."/>
            <person name="Pethybridge S.J."/>
            <person name="Sun J."/>
            <person name="Steenkamp E.T."/>
            <person name="van der Nest M.A."/>
            <person name="van Wyk S."/>
            <person name="Wingfield M.J."/>
            <person name="Xiong C."/>
            <person name="Yue Q."/>
            <person name="Zhang X."/>
        </authorList>
    </citation>
    <scope>NUCLEOTIDE SEQUENCE [LARGE SCALE GENOMIC DNA]</scope>
    <source>
        <strain evidence="7 8">BP6252</strain>
    </source>
</reference>
<feature type="region of interest" description="Disordered" evidence="5">
    <location>
        <begin position="815"/>
        <end position="853"/>
    </location>
</feature>
<sequence length="945" mass="104941">MAEQSPPRAKIVLLAVQLTRKSDLQGLRSLIAKSRKVLNNELVLRILLSHLPETLEPSNYVPLIEDLAAGQLADVSIDAIDLSSLDDLSDAEASKKVKKLHLTSLAWVGAPTEIADDPFVLFVIHRALRIDKNTGLLVQLPALLTPFLGRSAYLRTWTITTVLPIVRFYYEYHPQDGPALTIPQFEELSEIAGIALLLSRTGKENLLQADGTKTVGRDIRGLVGPWLYGNSRLKRKTFQATALDTQADSSPAVDELEGNHTGWDETFRWIATQATSSWETAVEAIEEWDGPVDLDLGGLEDGNAWFDEDQQQSLERRYAQAALAAAYLISEASNQALTGVHRILDRIIALLDLDRIPHISAAAALLAPVPSFERDILSEKNAKYLRNQLLDEVNILTQPKEDSIQFLHALLISAYLVTRAGLKCSVRRAGELVLLQDEREQKAEFRRLMYSIGDGPKADDKYWIKTRNEILWLHSWGAEELTEDTSTQGRGIFGLVSKSFIETEILKILLANTRYELARSIYVDSPEQPLPLQQLQGTIIAAAMNAYDNATNPNKTRGGVKKCDDILKAFPDTLQHSLPAKQAKCLVEVTHQIGKYSLTLTKGEPFLPVNLRVHGDPIAIIEKILSQNHRQYTRVDELMTLGQGMVDAGLIHRDEIGFTQRGELAPNEQEIEKQKSIARRRILGMCIVNALAADDFETAYSYVVTRLKDIASPANEVVSTPEPSGQGIFAELPPKSLDEWSWLAAFQAGKYRRSSKTVKPTHLGNTNANLDIRHLDQRMECLAYALRLAPKNTLQEILNVYRRCEEELQSLIQQEEEEDLSWDTKGDEAAMPGGFAQTPQRSLGPKSSQRDLEEAPMSLFDLSRTSMARAQNSISALALLKSRPVEVDNEGRSSQDEVSRVSSPDSAAHIRKRDQLKNAAVGTLASGVGWLIGAPAPATREHDDE</sequence>
<keyword evidence="3" id="KW-0256">Endoplasmic reticulum</keyword>
<keyword evidence="8" id="KW-1185">Reference proteome</keyword>
<evidence type="ECO:0000256" key="5">
    <source>
        <dbReference type="SAM" id="MobiDB-lite"/>
    </source>
</evidence>